<feature type="compositionally biased region" description="Polar residues" evidence="2">
    <location>
        <begin position="61"/>
        <end position="85"/>
    </location>
</feature>
<feature type="compositionally biased region" description="Low complexity" evidence="2">
    <location>
        <begin position="364"/>
        <end position="379"/>
    </location>
</feature>
<evidence type="ECO:0000313" key="4">
    <source>
        <dbReference type="Proteomes" id="UP000054217"/>
    </source>
</evidence>
<protein>
    <submittedName>
        <fullName evidence="3">Uncharacterized protein</fullName>
    </submittedName>
</protein>
<feature type="compositionally biased region" description="Low complexity" evidence="2">
    <location>
        <begin position="386"/>
        <end position="403"/>
    </location>
</feature>
<feature type="region of interest" description="Disordered" evidence="2">
    <location>
        <begin position="231"/>
        <end position="266"/>
    </location>
</feature>
<name>A0A0C3P9V7_PISTI</name>
<organism evidence="3 4">
    <name type="scientific">Pisolithus tinctorius Marx 270</name>
    <dbReference type="NCBI Taxonomy" id="870435"/>
    <lineage>
        <taxon>Eukaryota</taxon>
        <taxon>Fungi</taxon>
        <taxon>Dikarya</taxon>
        <taxon>Basidiomycota</taxon>
        <taxon>Agaricomycotina</taxon>
        <taxon>Agaricomycetes</taxon>
        <taxon>Agaricomycetidae</taxon>
        <taxon>Boletales</taxon>
        <taxon>Sclerodermatineae</taxon>
        <taxon>Pisolithaceae</taxon>
        <taxon>Pisolithus</taxon>
    </lineage>
</organism>
<feature type="region of interest" description="Disordered" evidence="2">
    <location>
        <begin position="1"/>
        <end position="85"/>
    </location>
</feature>
<gene>
    <name evidence="3" type="ORF">M404DRAFT_26118</name>
</gene>
<dbReference type="OrthoDB" id="2712227at2759"/>
<dbReference type="HOGENOM" id="CLU_041175_5_0_1"/>
<dbReference type="AlphaFoldDB" id="A0A0C3P9V7"/>
<evidence type="ECO:0000256" key="2">
    <source>
        <dbReference type="SAM" id="MobiDB-lite"/>
    </source>
</evidence>
<feature type="compositionally biased region" description="Basic and acidic residues" evidence="2">
    <location>
        <begin position="28"/>
        <end position="38"/>
    </location>
</feature>
<keyword evidence="1" id="KW-0175">Coiled coil</keyword>
<dbReference type="Proteomes" id="UP000054217">
    <property type="component" value="Unassembled WGS sequence"/>
</dbReference>
<sequence>MSPLRPRIWRSARLQAISGQPMVSSSEQAHRGGSDRPTRNSGSGHGSSGRSTRGRTKGKNPASSSQWAVTTTGNASTTESLQPKNINWDVPRSDILVNWLLTHPTNWRILFSDKITTVSPPSPDEGPVGHNKKEVQAIIAKVIFKNDPYYKDMLKGSYCKCRARFKQSGEGIMPDHTSYANLHQAVLNTLPWYNDLHSIWQGNPSFNSDPINSEPDKNHAEDFLAIVQNKSSSTQKTSDLGVGSPAAPADEGTPSNTGTEEMRGDQDLEDREVDERMSHVGDLVVNKGDEFANSIFDLEGTDPGFGDGEDVNMDLVLVHGDQTYPQLLTPSVRSQFSLPRKSRTPFSDNRSAFRQSPYLRPPTSTGSVISSASSSSSSSRKGKAVTRTLWSSSSKTTSTEASSLPVARNKSQLQSQVIDLSQEAESILASSSSGKTAWYLAKMQYMLKDRELELRKEQLRMQWKDVEDKHQREQELQKLDIELKNAEENAFMREAETLRLKIQLAELMKSGASSGSMSSDPTA</sequence>
<feature type="compositionally biased region" description="Polar residues" evidence="2">
    <location>
        <begin position="344"/>
        <end position="354"/>
    </location>
</feature>
<dbReference type="STRING" id="870435.A0A0C3P9V7"/>
<dbReference type="InParanoid" id="A0A0C3P9V7"/>
<proteinExistence type="predicted"/>
<feature type="coiled-coil region" evidence="1">
    <location>
        <begin position="469"/>
        <end position="496"/>
    </location>
</feature>
<accession>A0A0C3P9V7</accession>
<reference evidence="4" key="2">
    <citation type="submission" date="2015-01" db="EMBL/GenBank/DDBJ databases">
        <title>Evolutionary Origins and Diversification of the Mycorrhizal Mutualists.</title>
        <authorList>
            <consortium name="DOE Joint Genome Institute"/>
            <consortium name="Mycorrhizal Genomics Consortium"/>
            <person name="Kohler A."/>
            <person name="Kuo A."/>
            <person name="Nagy L.G."/>
            <person name="Floudas D."/>
            <person name="Copeland A."/>
            <person name="Barry K.W."/>
            <person name="Cichocki N."/>
            <person name="Veneault-Fourrey C."/>
            <person name="LaButti K."/>
            <person name="Lindquist E.A."/>
            <person name="Lipzen A."/>
            <person name="Lundell T."/>
            <person name="Morin E."/>
            <person name="Murat C."/>
            <person name="Riley R."/>
            <person name="Ohm R."/>
            <person name="Sun H."/>
            <person name="Tunlid A."/>
            <person name="Henrissat B."/>
            <person name="Grigoriev I.V."/>
            <person name="Hibbett D.S."/>
            <person name="Martin F."/>
        </authorList>
    </citation>
    <scope>NUCLEOTIDE SEQUENCE [LARGE SCALE GENOMIC DNA]</scope>
    <source>
        <strain evidence="4">Marx 270</strain>
    </source>
</reference>
<feature type="compositionally biased region" description="Polar residues" evidence="2">
    <location>
        <begin position="17"/>
        <end position="27"/>
    </location>
</feature>
<reference evidence="3 4" key="1">
    <citation type="submission" date="2014-04" db="EMBL/GenBank/DDBJ databases">
        <authorList>
            <consortium name="DOE Joint Genome Institute"/>
            <person name="Kuo A."/>
            <person name="Kohler A."/>
            <person name="Costa M.D."/>
            <person name="Nagy L.G."/>
            <person name="Floudas D."/>
            <person name="Copeland A."/>
            <person name="Barry K.W."/>
            <person name="Cichocki N."/>
            <person name="Veneault-Fourrey C."/>
            <person name="LaButti K."/>
            <person name="Lindquist E.A."/>
            <person name="Lipzen A."/>
            <person name="Lundell T."/>
            <person name="Morin E."/>
            <person name="Murat C."/>
            <person name="Sun H."/>
            <person name="Tunlid A."/>
            <person name="Henrissat B."/>
            <person name="Grigoriev I.V."/>
            <person name="Hibbett D.S."/>
            <person name="Martin F."/>
            <person name="Nordberg H.P."/>
            <person name="Cantor M.N."/>
            <person name="Hua S.X."/>
        </authorList>
    </citation>
    <scope>NUCLEOTIDE SEQUENCE [LARGE SCALE GENOMIC DNA]</scope>
    <source>
        <strain evidence="3 4">Marx 270</strain>
    </source>
</reference>
<keyword evidence="4" id="KW-1185">Reference proteome</keyword>
<evidence type="ECO:0000256" key="1">
    <source>
        <dbReference type="SAM" id="Coils"/>
    </source>
</evidence>
<feature type="region of interest" description="Disordered" evidence="2">
    <location>
        <begin position="330"/>
        <end position="408"/>
    </location>
</feature>
<evidence type="ECO:0000313" key="3">
    <source>
        <dbReference type="EMBL" id="KIO04661.1"/>
    </source>
</evidence>
<dbReference type="EMBL" id="KN831970">
    <property type="protein sequence ID" value="KIO04661.1"/>
    <property type="molecule type" value="Genomic_DNA"/>
</dbReference>